<evidence type="ECO:0000259" key="1">
    <source>
        <dbReference type="Pfam" id="PF08241"/>
    </source>
</evidence>
<sequence>MRNGKPWNVNIHYDDRLAALVPPGAQRVLDVGCGDGFLAAQLATRVPRVVALDRDAGVLDRARERFADAEVVWVRGDATAPPYADATFDAVLSNATFHHLPDAAESLKTLAALVRPGGVLGIVGFARPGLRGLPAEAVTLAARGVANRRWGKWEHTAPIHWPPPHTYAELDAIARKTLPGGRSRRLLLGRHLLVWRRPEAS</sequence>
<dbReference type="Proteomes" id="UP000037397">
    <property type="component" value="Unassembled WGS sequence"/>
</dbReference>
<dbReference type="Pfam" id="PF08241">
    <property type="entry name" value="Methyltransf_11"/>
    <property type="match status" value="1"/>
</dbReference>
<dbReference type="STRING" id="1631356.VV01_20745"/>
<protein>
    <recommendedName>
        <fullName evidence="1">Methyltransferase type 11 domain-containing protein</fullName>
    </recommendedName>
</protein>
<organism evidence="2 3">
    <name type="scientific">Luteipulveratus halotolerans</name>
    <dbReference type="NCBI Taxonomy" id="1631356"/>
    <lineage>
        <taxon>Bacteria</taxon>
        <taxon>Bacillati</taxon>
        <taxon>Actinomycetota</taxon>
        <taxon>Actinomycetes</taxon>
        <taxon>Micrococcales</taxon>
        <taxon>Dermacoccaceae</taxon>
        <taxon>Luteipulveratus</taxon>
    </lineage>
</organism>
<dbReference type="Gene3D" id="3.40.50.150">
    <property type="entry name" value="Vaccinia Virus protein VP39"/>
    <property type="match status" value="1"/>
</dbReference>
<dbReference type="CDD" id="cd02440">
    <property type="entry name" value="AdoMet_MTases"/>
    <property type="match status" value="1"/>
</dbReference>
<keyword evidence="3" id="KW-1185">Reference proteome</keyword>
<dbReference type="PANTHER" id="PTHR43861">
    <property type="entry name" value="TRANS-ACONITATE 2-METHYLTRANSFERASE-RELATED"/>
    <property type="match status" value="1"/>
</dbReference>
<dbReference type="InterPro" id="IPR013216">
    <property type="entry name" value="Methyltransf_11"/>
</dbReference>
<dbReference type="EMBL" id="LAIR01000002">
    <property type="protein sequence ID" value="KNX39007.1"/>
    <property type="molecule type" value="Genomic_DNA"/>
</dbReference>
<feature type="domain" description="Methyltransferase type 11" evidence="1">
    <location>
        <begin position="29"/>
        <end position="120"/>
    </location>
</feature>
<evidence type="ECO:0000313" key="3">
    <source>
        <dbReference type="Proteomes" id="UP000037397"/>
    </source>
</evidence>
<evidence type="ECO:0000313" key="2">
    <source>
        <dbReference type="EMBL" id="KNX39007.1"/>
    </source>
</evidence>
<comment type="caution">
    <text evidence="2">The sequence shown here is derived from an EMBL/GenBank/DDBJ whole genome shotgun (WGS) entry which is preliminary data.</text>
</comment>
<dbReference type="SUPFAM" id="SSF53335">
    <property type="entry name" value="S-adenosyl-L-methionine-dependent methyltransferases"/>
    <property type="match status" value="1"/>
</dbReference>
<dbReference type="AlphaFoldDB" id="A0A0L6CMR4"/>
<dbReference type="GO" id="GO:0008757">
    <property type="term" value="F:S-adenosylmethionine-dependent methyltransferase activity"/>
    <property type="evidence" value="ECO:0007669"/>
    <property type="project" value="InterPro"/>
</dbReference>
<proteinExistence type="predicted"/>
<dbReference type="OrthoDB" id="6064711at2"/>
<dbReference type="RefSeq" id="WP_050671549.1">
    <property type="nucleotide sequence ID" value="NZ_LAIR01000002.1"/>
</dbReference>
<gene>
    <name evidence="2" type="ORF">VV01_20745</name>
</gene>
<accession>A0A0L6CMR4</accession>
<dbReference type="InterPro" id="IPR029063">
    <property type="entry name" value="SAM-dependent_MTases_sf"/>
</dbReference>
<name>A0A0L6CMR4_9MICO</name>
<reference evidence="3" key="1">
    <citation type="submission" date="2015-03" db="EMBL/GenBank/DDBJ databases">
        <title>Luteipulveratus halotolerans sp. nov., a novel actinobacterium (Dermacoccaceae) from Sarawak, Malaysia.</title>
        <authorList>
            <person name="Juboi H."/>
            <person name="Basik A."/>
            <person name="Shamsul S.S."/>
            <person name="Arnold P."/>
            <person name="Schmitt E.K."/>
            <person name="Sanglier J.-J."/>
            <person name="Yeo T."/>
        </authorList>
    </citation>
    <scope>NUCLEOTIDE SEQUENCE [LARGE SCALE GENOMIC DNA]</scope>
    <source>
        <strain evidence="3">C296001</strain>
    </source>
</reference>